<accession>A0A075A224</accession>
<sequence>MSTANNSRRIYTGCRNRPRDITVLYSEKQPHTRSKAREPVIYRSVRKLRSRDRMTIDASKSLLWSSANADGKYSRTKEEFPFEMPCLNEYQRTASYGILLINLLYPDS</sequence>
<dbReference type="Proteomes" id="UP000054324">
    <property type="component" value="Unassembled WGS sequence"/>
</dbReference>
<evidence type="ECO:0000313" key="2">
    <source>
        <dbReference type="Proteomes" id="UP000054324"/>
    </source>
</evidence>
<protein>
    <submittedName>
        <fullName evidence="1">Uncharacterized protein</fullName>
    </submittedName>
</protein>
<dbReference type="EMBL" id="KL596625">
    <property type="protein sequence ID" value="KER33416.1"/>
    <property type="molecule type" value="Genomic_DNA"/>
</dbReference>
<reference evidence="1 2" key="1">
    <citation type="submission" date="2013-11" db="EMBL/GenBank/DDBJ databases">
        <title>Opisthorchis viverrini - life in the bile duct.</title>
        <authorList>
            <person name="Young N.D."/>
            <person name="Nagarajan N."/>
            <person name="Lin S.J."/>
            <person name="Korhonen P.K."/>
            <person name="Jex A.R."/>
            <person name="Hall R.S."/>
            <person name="Safavi-Hemami H."/>
            <person name="Kaewkong W."/>
            <person name="Bertrand D."/>
            <person name="Gao S."/>
            <person name="Seet Q."/>
            <person name="Wongkham S."/>
            <person name="Teh B.T."/>
            <person name="Wongkham C."/>
            <person name="Intapan P.M."/>
            <person name="Maleewong W."/>
            <person name="Yang X."/>
            <person name="Hu M."/>
            <person name="Wang Z."/>
            <person name="Hofmann A."/>
            <person name="Sternberg P.W."/>
            <person name="Tan P."/>
            <person name="Wang J."/>
            <person name="Gasser R.B."/>
        </authorList>
    </citation>
    <scope>NUCLEOTIDE SEQUENCE [LARGE SCALE GENOMIC DNA]</scope>
</reference>
<dbReference type="KEGG" id="ovi:T265_00725"/>
<dbReference type="GeneID" id="20314913"/>
<name>A0A075A224_OPIVI</name>
<evidence type="ECO:0000313" key="1">
    <source>
        <dbReference type="EMBL" id="KER33416.1"/>
    </source>
</evidence>
<proteinExistence type="predicted"/>
<organism evidence="1 2">
    <name type="scientific">Opisthorchis viverrini</name>
    <name type="common">Southeast Asian liver fluke</name>
    <dbReference type="NCBI Taxonomy" id="6198"/>
    <lineage>
        <taxon>Eukaryota</taxon>
        <taxon>Metazoa</taxon>
        <taxon>Spiralia</taxon>
        <taxon>Lophotrochozoa</taxon>
        <taxon>Platyhelminthes</taxon>
        <taxon>Trematoda</taxon>
        <taxon>Digenea</taxon>
        <taxon>Opisthorchiida</taxon>
        <taxon>Opisthorchiata</taxon>
        <taxon>Opisthorchiidae</taxon>
        <taxon>Opisthorchis</taxon>
    </lineage>
</organism>
<dbReference type="CTD" id="20314913"/>
<keyword evidence="2" id="KW-1185">Reference proteome</keyword>
<gene>
    <name evidence="1" type="ORF">T265_00725</name>
</gene>
<dbReference type="AlphaFoldDB" id="A0A075A224"/>
<dbReference type="RefSeq" id="XP_009162838.1">
    <property type="nucleotide sequence ID" value="XM_009164574.1"/>
</dbReference>